<reference evidence="4 5" key="1">
    <citation type="submission" date="2016-05" db="EMBL/GenBank/DDBJ databases">
        <title>Nuclear genome of Blastocystis sp. subtype 1 NandII.</title>
        <authorList>
            <person name="Gentekaki E."/>
            <person name="Curtis B."/>
            <person name="Stairs C."/>
            <person name="Eme L."/>
            <person name="Herman E."/>
            <person name="Klimes V."/>
            <person name="Arias M.C."/>
            <person name="Elias M."/>
            <person name="Hilliou F."/>
            <person name="Klute M."/>
            <person name="Malik S.-B."/>
            <person name="Pightling A."/>
            <person name="Rachubinski R."/>
            <person name="Salas D."/>
            <person name="Schlacht A."/>
            <person name="Suga H."/>
            <person name="Archibald J."/>
            <person name="Ball S.G."/>
            <person name="Clark G."/>
            <person name="Dacks J."/>
            <person name="Van Der Giezen M."/>
            <person name="Tsaousis A."/>
            <person name="Roger A."/>
        </authorList>
    </citation>
    <scope>NUCLEOTIDE SEQUENCE [LARGE SCALE GENOMIC DNA]</scope>
    <source>
        <strain evidence="5">ATCC 50177 / NandII</strain>
    </source>
</reference>
<dbReference type="SUPFAM" id="SSF53067">
    <property type="entry name" value="Actin-like ATPase domain"/>
    <property type="match status" value="2"/>
</dbReference>
<dbReference type="SUPFAM" id="SSF51445">
    <property type="entry name" value="(Trans)glycosidases"/>
    <property type="match status" value="1"/>
</dbReference>
<name>A0A196S6M4_BLAHN</name>
<dbReference type="Gene3D" id="3.90.640.10">
    <property type="entry name" value="Actin, Chain A, domain 4"/>
    <property type="match status" value="1"/>
</dbReference>
<proteinExistence type="inferred from homology"/>
<evidence type="ECO:0000256" key="1">
    <source>
        <dbReference type="ARBA" id="ARBA00007381"/>
    </source>
</evidence>
<dbReference type="InterPro" id="IPR018181">
    <property type="entry name" value="Heat_shock_70_CS"/>
</dbReference>
<comment type="similarity">
    <text evidence="1">Belongs to the heat shock protein 70 family.</text>
</comment>
<evidence type="ECO:0000256" key="2">
    <source>
        <dbReference type="ARBA" id="ARBA00022741"/>
    </source>
</evidence>
<dbReference type="GO" id="GO:0140662">
    <property type="term" value="F:ATP-dependent protein folding chaperone"/>
    <property type="evidence" value="ECO:0007669"/>
    <property type="project" value="InterPro"/>
</dbReference>
<dbReference type="Gene3D" id="3.30.420.40">
    <property type="match status" value="2"/>
</dbReference>
<dbReference type="FunFam" id="3.30.420.40:FF:000028">
    <property type="entry name" value="heat shock 70 kDa protein-like"/>
    <property type="match status" value="1"/>
</dbReference>
<dbReference type="InterPro" id="IPR043129">
    <property type="entry name" value="ATPase_NBD"/>
</dbReference>
<keyword evidence="3" id="KW-0067">ATP-binding</keyword>
<dbReference type="InterPro" id="IPR013126">
    <property type="entry name" value="Hsp_70_fam"/>
</dbReference>
<evidence type="ECO:0000256" key="3">
    <source>
        <dbReference type="ARBA" id="ARBA00022840"/>
    </source>
</evidence>
<dbReference type="PANTHER" id="PTHR19375">
    <property type="entry name" value="HEAT SHOCK PROTEIN 70KDA"/>
    <property type="match status" value="1"/>
</dbReference>
<dbReference type="Gene3D" id="2.60.34.10">
    <property type="entry name" value="Substrate Binding Domain Of DNAk, Chain A, domain 1"/>
    <property type="match status" value="1"/>
</dbReference>
<dbReference type="PRINTS" id="PR00301">
    <property type="entry name" value="HEATSHOCK70"/>
</dbReference>
<organism evidence="4 5">
    <name type="scientific">Blastocystis sp. subtype 1 (strain ATCC 50177 / NandII)</name>
    <dbReference type="NCBI Taxonomy" id="478820"/>
    <lineage>
        <taxon>Eukaryota</taxon>
        <taxon>Sar</taxon>
        <taxon>Stramenopiles</taxon>
        <taxon>Bigyra</taxon>
        <taxon>Opalozoa</taxon>
        <taxon>Opalinata</taxon>
        <taxon>Blastocystidae</taxon>
        <taxon>Blastocystis</taxon>
    </lineage>
</organism>
<dbReference type="PROSITE" id="PS00329">
    <property type="entry name" value="HSP70_2"/>
    <property type="match status" value="1"/>
</dbReference>
<dbReference type="AlphaFoldDB" id="A0A196S6M4"/>
<evidence type="ECO:0000313" key="4">
    <source>
        <dbReference type="EMBL" id="OAO12710.1"/>
    </source>
</evidence>
<dbReference type="GO" id="GO:0005524">
    <property type="term" value="F:ATP binding"/>
    <property type="evidence" value="ECO:0007669"/>
    <property type="project" value="UniProtKB-KW"/>
</dbReference>
<comment type="caution">
    <text evidence="4">The sequence shown here is derived from an EMBL/GenBank/DDBJ whole genome shotgun (WGS) entry which is preliminary data.</text>
</comment>
<dbReference type="InterPro" id="IPR029047">
    <property type="entry name" value="HSP70_peptide-bd_sf"/>
</dbReference>
<dbReference type="Gene3D" id="3.20.20.80">
    <property type="entry name" value="Glycosidases"/>
    <property type="match status" value="1"/>
</dbReference>
<dbReference type="STRING" id="478820.A0A196S6M4"/>
<sequence>MQESVPFSIVDDGKSKPMVAFQQNGEEERRYPEQVSSYILEHLKKLTQMFAGFDIKDVVITVPARYTQIQRQIVRDAASIAGLNAADIIPEPVAAAYAYADVMNIGDATVKEEKNVLIYDLGGGTFDVTIMKINGMEFTELALGGDPLLGGSDFDRLIRDDLIRTYEEDAEDEYGELSKRDIDKLLKKCEDAKIDLRVLMETEIVVNDDIDWTYNLTRGHMNDLIGGKIDESIRLCDEAIARAGLNVEDIDTIVLVGGSTRLCIVKEKLKEHFPQLTVLETVNPDECVAAGAAKYAYALSRGTGVPVVHDVPNPPEVPNPPPDEMPNPPLREVPNPPLPGVPIPPLPGVPNPPPIEVPHTVMVKSICPSNIGIQGSEGEMIMLINAGDELPCRKTQTVSNTVDYVERIPIRVYQGNDPMCANNTKLKQVTLTINHPGKEGENVFEISCSLDQMGNLTLGVKDANKNGPEKEIRNFQATPQKDGYWFYNVGGINSFAEFAYRIVSGMESRIHLIQNGKYMSYSSARKWRNTDYDPLMKPQSLPYKAPSNGYNAIYYIHVPSFTQEGSYAAIEPYVSYLRQLGIISVEFMNLEPQVCASSSSIHPSCWYHSSVVFPGIPHPAHGSQSSLSSLLRQIAFIGMSSLYDVDISSFSAQSDWYSYDGSANATWFGTLFDPSAPLYDYEGSRCGKPQLALGHVTRSLLTTMLQRPVEEFGFSGLWWRGVLCLRLKDEQCAKGKGGDDLTAVRFVQNVVRTVGTVYGEDTCGVVEVENPQSVVRDVTASSQQNGLGFAGALNLSIGERLLGFTLQRVIPAEAVVEYLSAFASIRDKTVLSLDTTTKRLVNRCLPLYTEHAAAVKHALLIHSFFLLTPGIPRLLMGDEYLTEQEFAELPSTLDLDSVGVFSGDGWKSEGPRFGLFNYTRDLLAFRLRYSLFAFYSPSVYYANNETHTIAFVLRNSNQRIVGIANLGDTAHHAIEEIDFPPLTSSFKWSCSINTDRRAVYSEFEDVDSAIEIGACHEGNHYKFKDCANVTLDAHSFRIYESVYHPSS</sequence>
<dbReference type="Proteomes" id="UP000078348">
    <property type="component" value="Unassembled WGS sequence"/>
</dbReference>
<keyword evidence="2" id="KW-0547">Nucleotide-binding</keyword>
<dbReference type="Gene3D" id="3.30.30.30">
    <property type="match status" value="1"/>
</dbReference>
<protein>
    <submittedName>
        <fullName evidence="4">BiP</fullName>
    </submittedName>
</protein>
<dbReference type="InterPro" id="IPR017853">
    <property type="entry name" value="GH"/>
</dbReference>
<dbReference type="OrthoDB" id="10612337at2759"/>
<dbReference type="SUPFAM" id="SSF100920">
    <property type="entry name" value="Heat shock protein 70kD (HSP70), peptide-binding domain"/>
    <property type="match status" value="1"/>
</dbReference>
<keyword evidence="5" id="KW-1185">Reference proteome</keyword>
<accession>A0A196S6M4</accession>
<gene>
    <name evidence="4" type="ORF">AV274_5625</name>
</gene>
<dbReference type="EMBL" id="LXWW01000523">
    <property type="protein sequence ID" value="OAO12710.1"/>
    <property type="molecule type" value="Genomic_DNA"/>
</dbReference>
<dbReference type="Pfam" id="PF00012">
    <property type="entry name" value="HSP70"/>
    <property type="match status" value="2"/>
</dbReference>
<evidence type="ECO:0000313" key="5">
    <source>
        <dbReference type="Proteomes" id="UP000078348"/>
    </source>
</evidence>